<evidence type="ECO:0000256" key="2">
    <source>
        <dbReference type="ARBA" id="ARBA00005419"/>
    </source>
</evidence>
<accession>A0A5Q0TFZ6</accession>
<dbReference type="PANTHER" id="PTHR40942:SF4">
    <property type="entry name" value="CYTOCHROME C5"/>
    <property type="match status" value="1"/>
</dbReference>
<dbReference type="Pfam" id="PF00149">
    <property type="entry name" value="Metallophos"/>
    <property type="match status" value="1"/>
</dbReference>
<organism evidence="7 8">
    <name type="scientific">Vibrio algicola</name>
    <dbReference type="NCBI Taxonomy" id="2662262"/>
    <lineage>
        <taxon>Bacteria</taxon>
        <taxon>Pseudomonadati</taxon>
        <taxon>Pseudomonadota</taxon>
        <taxon>Gammaproteobacteria</taxon>
        <taxon>Vibrionales</taxon>
        <taxon>Vibrionaceae</taxon>
        <taxon>Vibrio</taxon>
    </lineage>
</organism>
<dbReference type="NCBIfam" id="TIGR00668">
    <property type="entry name" value="apaH"/>
    <property type="match status" value="1"/>
</dbReference>
<keyword evidence="8" id="KW-1185">Reference proteome</keyword>
<evidence type="ECO:0000313" key="7">
    <source>
        <dbReference type="EMBL" id="QGA65631.1"/>
    </source>
</evidence>
<sequence length="277" mass="31483">MATYIVGDIQGCLDELQKLLQQVAFDPKIDTLWLAGDLVARGPKSLETLRFVRSLGSAARCILGNHDLHLLAVHLGLFPCKTKDKTADIFAAPDRNELMDWLRQQPLLAEHDQFVMCHAGISPQWDLTDARQASAQISTHLQGEKWPWLIENMYCDQPTKWDPMLQGLDRLRYSINAFTRMRFCQSDGELNLECKLPPEQASSNGLVPWFQVPNRTPLEKTVIFGHWASLMGCHDKQANVIGLDTGCVWGEYLSMLCWEDQQVFTQDNLTQTPKKTK</sequence>
<dbReference type="InterPro" id="IPR004843">
    <property type="entry name" value="Calcineurin-like_PHP"/>
</dbReference>
<evidence type="ECO:0000256" key="5">
    <source>
        <dbReference type="HAMAP-Rule" id="MF_00199"/>
    </source>
</evidence>
<dbReference type="CDD" id="cd07422">
    <property type="entry name" value="MPP_ApaH"/>
    <property type="match status" value="1"/>
</dbReference>
<evidence type="ECO:0000256" key="3">
    <source>
        <dbReference type="ARBA" id="ARBA00022801"/>
    </source>
</evidence>
<dbReference type="PIRSF" id="PIRSF000903">
    <property type="entry name" value="B5n-ttraPtase_sm"/>
    <property type="match status" value="1"/>
</dbReference>
<evidence type="ECO:0000259" key="6">
    <source>
        <dbReference type="Pfam" id="PF00149"/>
    </source>
</evidence>
<dbReference type="HAMAP" id="MF_00199">
    <property type="entry name" value="ApaH"/>
    <property type="match status" value="1"/>
</dbReference>
<evidence type="ECO:0000256" key="1">
    <source>
        <dbReference type="ARBA" id="ARBA00003413"/>
    </source>
</evidence>
<dbReference type="EMBL" id="CP045699">
    <property type="protein sequence ID" value="QGA65631.1"/>
    <property type="molecule type" value="Genomic_DNA"/>
</dbReference>
<dbReference type="InterPro" id="IPR029052">
    <property type="entry name" value="Metallo-depent_PP-like"/>
</dbReference>
<comment type="catalytic activity">
    <reaction evidence="4 5">
        <text>P(1),P(4)-bis(5'-adenosyl) tetraphosphate + H2O = 2 ADP + 2 H(+)</text>
        <dbReference type="Rhea" id="RHEA:24252"/>
        <dbReference type="ChEBI" id="CHEBI:15377"/>
        <dbReference type="ChEBI" id="CHEBI:15378"/>
        <dbReference type="ChEBI" id="CHEBI:58141"/>
        <dbReference type="ChEBI" id="CHEBI:456216"/>
        <dbReference type="EC" id="3.6.1.41"/>
    </reaction>
</comment>
<feature type="domain" description="Calcineurin-like phosphoesterase" evidence="6">
    <location>
        <begin position="3"/>
        <end position="151"/>
    </location>
</feature>
<dbReference type="NCBIfam" id="NF001204">
    <property type="entry name" value="PRK00166.1"/>
    <property type="match status" value="1"/>
</dbReference>
<name>A0A5Q0TFZ6_9VIBR</name>
<gene>
    <name evidence="5" type="primary">apaH</name>
    <name evidence="7" type="ORF">GFB47_09520</name>
</gene>
<dbReference type="Proteomes" id="UP000348942">
    <property type="component" value="Chromosome 1"/>
</dbReference>
<dbReference type="InterPro" id="IPR004617">
    <property type="entry name" value="ApaH"/>
</dbReference>
<evidence type="ECO:0000313" key="8">
    <source>
        <dbReference type="Proteomes" id="UP000348942"/>
    </source>
</evidence>
<dbReference type="SUPFAM" id="SSF56300">
    <property type="entry name" value="Metallo-dependent phosphatases"/>
    <property type="match status" value="1"/>
</dbReference>
<comment type="similarity">
    <text evidence="2 5">Belongs to the Ap4A hydrolase family.</text>
</comment>
<evidence type="ECO:0000256" key="4">
    <source>
        <dbReference type="ARBA" id="ARBA00049417"/>
    </source>
</evidence>
<reference evidence="7 8" key="1">
    <citation type="submission" date="2019-10" db="EMBL/GenBank/DDBJ databases">
        <title>Vibrio sp. nov., isolated from Coralline algae surface.</title>
        <authorList>
            <person name="Geng Y."/>
            <person name="Zhang X."/>
        </authorList>
    </citation>
    <scope>NUCLEOTIDE SEQUENCE [LARGE SCALE GENOMIC DNA]</scope>
    <source>
        <strain evidence="7 8">SM1977</strain>
    </source>
</reference>
<dbReference type="AlphaFoldDB" id="A0A5Q0TFZ6"/>
<comment type="function">
    <text evidence="1 5">Hydrolyzes diadenosine 5',5'''-P1,P4-tetraphosphate to yield ADP.</text>
</comment>
<dbReference type="GO" id="GO:0008803">
    <property type="term" value="F:bis(5'-nucleosyl)-tetraphosphatase (symmetrical) activity"/>
    <property type="evidence" value="ECO:0007669"/>
    <property type="project" value="UniProtKB-UniRule"/>
</dbReference>
<dbReference type="RefSeq" id="WP_153447778.1">
    <property type="nucleotide sequence ID" value="NZ_CP045699.1"/>
</dbReference>
<protein>
    <recommendedName>
        <fullName evidence="5">Bis(5'-nucleosyl)-tetraphosphatase, symmetrical</fullName>
        <ecNumber evidence="5">3.6.1.41</ecNumber>
    </recommendedName>
    <alternativeName>
        <fullName evidence="5">Ap4A hydrolase</fullName>
    </alternativeName>
    <alternativeName>
        <fullName evidence="5">Diadenosine 5',5'''-P1,P4-tetraphosphate pyrophosphohydrolase</fullName>
    </alternativeName>
    <alternativeName>
        <fullName evidence="5">Diadenosine tetraphosphatase</fullName>
    </alternativeName>
</protein>
<dbReference type="EC" id="3.6.1.41" evidence="5"/>
<proteinExistence type="inferred from homology"/>
<keyword evidence="3 5" id="KW-0378">Hydrolase</keyword>
<dbReference type="PANTHER" id="PTHR40942">
    <property type="match status" value="1"/>
</dbReference>
<dbReference type="Gene3D" id="3.60.21.10">
    <property type="match status" value="1"/>
</dbReference>